<evidence type="ECO:0000259" key="2">
    <source>
        <dbReference type="PROSITE" id="PS50110"/>
    </source>
</evidence>
<comment type="caution">
    <text evidence="3">The sequence shown here is derived from an EMBL/GenBank/DDBJ whole genome shotgun (WGS) entry which is preliminary data.</text>
</comment>
<dbReference type="Pfam" id="PF00072">
    <property type="entry name" value="Response_reg"/>
    <property type="match status" value="1"/>
</dbReference>
<protein>
    <recommendedName>
        <fullName evidence="2">Response regulatory domain-containing protein</fullName>
    </recommendedName>
</protein>
<dbReference type="InterPro" id="IPR052893">
    <property type="entry name" value="TCS_response_regulator"/>
</dbReference>
<name>A0A1T3NIT0_9ACTN</name>
<dbReference type="STRING" id="159449.B4N89_46805"/>
<dbReference type="Proteomes" id="UP000190037">
    <property type="component" value="Unassembled WGS sequence"/>
</dbReference>
<dbReference type="InterPro" id="IPR001789">
    <property type="entry name" value="Sig_transdc_resp-reg_receiver"/>
</dbReference>
<dbReference type="PROSITE" id="PS50110">
    <property type="entry name" value="RESPONSE_REGULATORY"/>
    <property type="match status" value="1"/>
</dbReference>
<dbReference type="PANTHER" id="PTHR44520">
    <property type="entry name" value="RESPONSE REGULATOR RCP1-RELATED"/>
    <property type="match status" value="1"/>
</dbReference>
<sequence length="201" mass="21456">MGRAVERRAAGEAAVAAATGANYPQLGEAWWMSRQAARQRWPGLVFAATPDSRPLPEDDPPSTAGVYDVLLVEDDLADGFLIEEGLRTQGRARAVHRVEDGAAAMDYLRAASSTRPDLIVVDLNVPRMSGRELLTALNDDPNVRAIPVVVLTNSTAPADVAMAFDLQANAYVTKPARAEDFLSAIRGIDAFFHDAPASAAT</sequence>
<reference evidence="3 4" key="1">
    <citation type="submission" date="2017-03" db="EMBL/GenBank/DDBJ databases">
        <title>Draft genome sequence of Streptomyces scabrisporus NF3, endophyte isolated from Amphipterygium adstringens.</title>
        <authorList>
            <person name="Vazquez M."/>
            <person name="Ceapa C.D."/>
            <person name="Rodriguez Luna D."/>
            <person name="Sanchez Esquivel S."/>
        </authorList>
    </citation>
    <scope>NUCLEOTIDE SEQUENCE [LARGE SCALE GENOMIC DNA]</scope>
    <source>
        <strain evidence="3 4">NF3</strain>
    </source>
</reference>
<keyword evidence="4" id="KW-1185">Reference proteome</keyword>
<gene>
    <name evidence="3" type="ORF">B4N89_46805</name>
</gene>
<dbReference type="PANTHER" id="PTHR44520:SF2">
    <property type="entry name" value="RESPONSE REGULATOR RCP1"/>
    <property type="match status" value="1"/>
</dbReference>
<feature type="modified residue" description="4-aspartylphosphate" evidence="1">
    <location>
        <position position="122"/>
    </location>
</feature>
<accession>A0A1T3NIT0</accession>
<proteinExistence type="predicted"/>
<evidence type="ECO:0000313" key="3">
    <source>
        <dbReference type="EMBL" id="OPC76590.1"/>
    </source>
</evidence>
<organism evidence="3 4">
    <name type="scientific">Embleya scabrispora</name>
    <dbReference type="NCBI Taxonomy" id="159449"/>
    <lineage>
        <taxon>Bacteria</taxon>
        <taxon>Bacillati</taxon>
        <taxon>Actinomycetota</taxon>
        <taxon>Actinomycetes</taxon>
        <taxon>Kitasatosporales</taxon>
        <taxon>Streptomycetaceae</taxon>
        <taxon>Embleya</taxon>
    </lineage>
</organism>
<evidence type="ECO:0000313" key="4">
    <source>
        <dbReference type="Proteomes" id="UP000190037"/>
    </source>
</evidence>
<dbReference type="AlphaFoldDB" id="A0A1T3NIT0"/>
<dbReference type="GO" id="GO:0000160">
    <property type="term" value="P:phosphorelay signal transduction system"/>
    <property type="evidence" value="ECO:0007669"/>
    <property type="project" value="InterPro"/>
</dbReference>
<dbReference type="EMBL" id="MWQN01000006">
    <property type="protein sequence ID" value="OPC76590.1"/>
    <property type="molecule type" value="Genomic_DNA"/>
</dbReference>
<dbReference type="CDD" id="cd17557">
    <property type="entry name" value="REC_Rcp-like"/>
    <property type="match status" value="1"/>
</dbReference>
<dbReference type="InterPro" id="IPR011006">
    <property type="entry name" value="CheY-like_superfamily"/>
</dbReference>
<keyword evidence="1" id="KW-0597">Phosphoprotein</keyword>
<dbReference type="SUPFAM" id="SSF52172">
    <property type="entry name" value="CheY-like"/>
    <property type="match status" value="1"/>
</dbReference>
<dbReference type="Gene3D" id="3.40.50.2300">
    <property type="match status" value="1"/>
</dbReference>
<evidence type="ECO:0000256" key="1">
    <source>
        <dbReference type="PROSITE-ProRule" id="PRU00169"/>
    </source>
</evidence>
<dbReference type="SMART" id="SM00448">
    <property type="entry name" value="REC"/>
    <property type="match status" value="1"/>
</dbReference>
<feature type="domain" description="Response regulatory" evidence="2">
    <location>
        <begin position="68"/>
        <end position="189"/>
    </location>
</feature>